<dbReference type="InterPro" id="IPR043998">
    <property type="entry name" value="Put_Metallopep"/>
</dbReference>
<evidence type="ECO:0000313" key="2">
    <source>
        <dbReference type="EMBL" id="KAA5611541.1"/>
    </source>
</evidence>
<feature type="domain" description="Putative phage metallopeptidase" evidence="1">
    <location>
        <begin position="26"/>
        <end position="176"/>
    </location>
</feature>
<dbReference type="OrthoDB" id="6933687at2"/>
<name>A0A5M6ITK1_9PROT</name>
<protein>
    <recommendedName>
        <fullName evidence="1">Putative phage metallopeptidase domain-containing protein</fullName>
    </recommendedName>
</protein>
<comment type="caution">
    <text evidence="2">The sequence shown here is derived from an EMBL/GenBank/DDBJ whole genome shotgun (WGS) entry which is preliminary data.</text>
</comment>
<dbReference type="RefSeq" id="WP_150041316.1">
    <property type="nucleotide sequence ID" value="NZ_OW485606.1"/>
</dbReference>
<gene>
    <name evidence="2" type="ORF">F1189_13320</name>
</gene>
<organism evidence="2 3">
    <name type="scientific">Rhodovastum atsumiense</name>
    <dbReference type="NCBI Taxonomy" id="504468"/>
    <lineage>
        <taxon>Bacteria</taxon>
        <taxon>Pseudomonadati</taxon>
        <taxon>Pseudomonadota</taxon>
        <taxon>Alphaproteobacteria</taxon>
        <taxon>Acetobacterales</taxon>
        <taxon>Acetobacteraceae</taxon>
        <taxon>Rhodovastum</taxon>
    </lineage>
</organism>
<dbReference type="Pfam" id="PF18894">
    <property type="entry name" value="PhageMetallopep"/>
    <property type="match status" value="1"/>
</dbReference>
<sequence>MKNGDGDEVAASDFFEMADDGADGPQEIAARLVEECEEFAHLKLGQPAILFLMRTVPKVKGGRWVLGEMCLPRFQGGLAPVGAWLLAKACGGTAPDFLLLIDREWWHGADLHRRRALVHHELGHIGHAKDKEGEPKFDDDGNPVWALVDHDLGEFNATVRRFGAWSPDIPAFVDALREGGGLS</sequence>
<evidence type="ECO:0000313" key="3">
    <source>
        <dbReference type="Proteomes" id="UP000325255"/>
    </source>
</evidence>
<dbReference type="Proteomes" id="UP000325255">
    <property type="component" value="Unassembled WGS sequence"/>
</dbReference>
<evidence type="ECO:0000259" key="1">
    <source>
        <dbReference type="Pfam" id="PF18894"/>
    </source>
</evidence>
<dbReference type="AlphaFoldDB" id="A0A5M6ITK1"/>
<dbReference type="EMBL" id="VWPK01000019">
    <property type="protein sequence ID" value="KAA5611541.1"/>
    <property type="molecule type" value="Genomic_DNA"/>
</dbReference>
<reference evidence="2 3" key="1">
    <citation type="submission" date="2019-09" db="EMBL/GenBank/DDBJ databases">
        <title>Genome sequence of Rhodovastum atsumiense, a diverse member of the Acetobacteraceae family of non-sulfur purple photosynthetic bacteria.</title>
        <authorList>
            <person name="Meyer T."/>
            <person name="Kyndt J."/>
        </authorList>
    </citation>
    <scope>NUCLEOTIDE SEQUENCE [LARGE SCALE GENOMIC DNA]</scope>
    <source>
        <strain evidence="2 3">DSM 21279</strain>
    </source>
</reference>
<accession>A0A5M6ITK1</accession>
<proteinExistence type="predicted"/>
<keyword evidence="3" id="KW-1185">Reference proteome</keyword>